<protein>
    <submittedName>
        <fullName evidence="1">Uncharacterized protein</fullName>
    </submittedName>
</protein>
<dbReference type="EMBL" id="CP042912">
    <property type="protein sequence ID" value="QEG23628.1"/>
    <property type="molecule type" value="Genomic_DNA"/>
</dbReference>
<reference evidence="1 2" key="1">
    <citation type="submission" date="2019-08" db="EMBL/GenBank/DDBJ databases">
        <title>Deep-cultivation of Planctomycetes and their phenomic and genomic characterization uncovers novel biology.</title>
        <authorList>
            <person name="Wiegand S."/>
            <person name="Jogler M."/>
            <person name="Boedeker C."/>
            <person name="Pinto D."/>
            <person name="Vollmers J."/>
            <person name="Rivas-Marin E."/>
            <person name="Kohn T."/>
            <person name="Peeters S.H."/>
            <person name="Heuer A."/>
            <person name="Rast P."/>
            <person name="Oberbeckmann S."/>
            <person name="Bunk B."/>
            <person name="Jeske O."/>
            <person name="Meyerdierks A."/>
            <person name="Storesund J.E."/>
            <person name="Kallscheuer N."/>
            <person name="Luecker S."/>
            <person name="Lage O.M."/>
            <person name="Pohl T."/>
            <person name="Merkel B.J."/>
            <person name="Hornburger P."/>
            <person name="Mueller R.-W."/>
            <person name="Bruemmer F."/>
            <person name="Labrenz M."/>
            <person name="Spormann A.M."/>
            <person name="Op den Camp H."/>
            <person name="Overmann J."/>
            <person name="Amann R."/>
            <person name="Jetten M.S.M."/>
            <person name="Mascher T."/>
            <person name="Medema M.H."/>
            <person name="Devos D.P."/>
            <person name="Kaster A.-K."/>
            <person name="Ovreas L."/>
            <person name="Rohde M."/>
            <person name="Galperin M.Y."/>
            <person name="Jogler C."/>
        </authorList>
    </citation>
    <scope>NUCLEOTIDE SEQUENCE [LARGE SCALE GENOMIC DNA]</scope>
    <source>
        <strain evidence="1 2">FC18</strain>
    </source>
</reference>
<evidence type="ECO:0000313" key="1">
    <source>
        <dbReference type="EMBL" id="QEG23628.1"/>
    </source>
</evidence>
<organism evidence="1 2">
    <name type="scientific">Mariniblastus fucicola</name>
    <dbReference type="NCBI Taxonomy" id="980251"/>
    <lineage>
        <taxon>Bacteria</taxon>
        <taxon>Pseudomonadati</taxon>
        <taxon>Planctomycetota</taxon>
        <taxon>Planctomycetia</taxon>
        <taxon>Pirellulales</taxon>
        <taxon>Pirellulaceae</taxon>
        <taxon>Mariniblastus</taxon>
    </lineage>
</organism>
<dbReference type="AlphaFoldDB" id="A0A5B9PBA9"/>
<sequence length="60" mass="6652">MDVRTLGPGGVAQLEAKGISSMPAMIYYSADGISDPRVYHGWKPKAAMRKMFDHTRDLPE</sequence>
<dbReference type="Proteomes" id="UP000322214">
    <property type="component" value="Chromosome"/>
</dbReference>
<keyword evidence="2" id="KW-1185">Reference proteome</keyword>
<dbReference type="RefSeq" id="WP_075086253.1">
    <property type="nucleotide sequence ID" value="NZ_CP042912.1"/>
</dbReference>
<name>A0A5B9PBA9_9BACT</name>
<gene>
    <name evidence="1" type="ORF">MFFC18_35290</name>
</gene>
<evidence type="ECO:0000313" key="2">
    <source>
        <dbReference type="Proteomes" id="UP000322214"/>
    </source>
</evidence>
<dbReference type="KEGG" id="mff:MFFC18_35290"/>
<proteinExistence type="predicted"/>
<accession>A0A5B9PBA9</accession>